<dbReference type="InterPro" id="IPR036259">
    <property type="entry name" value="MFS_trans_sf"/>
</dbReference>
<feature type="transmembrane region" description="Helical" evidence="7">
    <location>
        <begin position="319"/>
        <end position="340"/>
    </location>
</feature>
<dbReference type="InterPro" id="IPR011701">
    <property type="entry name" value="MFS"/>
</dbReference>
<evidence type="ECO:0000259" key="8">
    <source>
        <dbReference type="PROSITE" id="PS50850"/>
    </source>
</evidence>
<feature type="transmembrane region" description="Helical" evidence="7">
    <location>
        <begin position="346"/>
        <end position="364"/>
    </location>
</feature>
<evidence type="ECO:0000313" key="9">
    <source>
        <dbReference type="EMBL" id="BCU71622.1"/>
    </source>
</evidence>
<evidence type="ECO:0000256" key="4">
    <source>
        <dbReference type="ARBA" id="ARBA00022692"/>
    </source>
</evidence>
<evidence type="ECO:0000256" key="2">
    <source>
        <dbReference type="ARBA" id="ARBA00022448"/>
    </source>
</evidence>
<dbReference type="InterPro" id="IPR020846">
    <property type="entry name" value="MFS_dom"/>
</dbReference>
<feature type="transmembrane region" description="Helical" evidence="7">
    <location>
        <begin position="146"/>
        <end position="163"/>
    </location>
</feature>
<feature type="transmembrane region" description="Helical" evidence="7">
    <location>
        <begin position="282"/>
        <end position="298"/>
    </location>
</feature>
<feature type="transmembrane region" description="Helical" evidence="7">
    <location>
        <begin position="6"/>
        <end position="23"/>
    </location>
</feature>
<reference evidence="9 10" key="1">
    <citation type="submission" date="2021-04" db="EMBL/GenBank/DDBJ databases">
        <title>Complete genome sequence of Stygiolobus sp. KN-1.</title>
        <authorList>
            <person name="Nakamura K."/>
            <person name="Sakai H."/>
            <person name="Kurosawa N."/>
        </authorList>
    </citation>
    <scope>NUCLEOTIDE SEQUENCE [LARGE SCALE GENOMIC DNA]</scope>
    <source>
        <strain evidence="9 10">KN-1</strain>
    </source>
</reference>
<dbReference type="Proteomes" id="UP000825123">
    <property type="component" value="Chromosome"/>
</dbReference>
<dbReference type="EMBL" id="AP024597">
    <property type="protein sequence ID" value="BCU71622.1"/>
    <property type="molecule type" value="Genomic_DNA"/>
</dbReference>
<keyword evidence="6 7" id="KW-0472">Membrane</keyword>
<dbReference type="SUPFAM" id="SSF103473">
    <property type="entry name" value="MFS general substrate transporter"/>
    <property type="match status" value="1"/>
</dbReference>
<protein>
    <recommendedName>
        <fullName evidence="8">Major facilitator superfamily (MFS) profile domain-containing protein</fullName>
    </recommendedName>
</protein>
<dbReference type="PANTHER" id="PTHR23517">
    <property type="entry name" value="RESISTANCE PROTEIN MDTM, PUTATIVE-RELATED-RELATED"/>
    <property type="match status" value="1"/>
</dbReference>
<keyword evidence="5 7" id="KW-1133">Transmembrane helix</keyword>
<evidence type="ECO:0000256" key="1">
    <source>
        <dbReference type="ARBA" id="ARBA00004651"/>
    </source>
</evidence>
<dbReference type="PANTHER" id="PTHR23517:SF3">
    <property type="entry name" value="INTEGRAL MEMBRANE TRANSPORT PROTEIN"/>
    <property type="match status" value="1"/>
</dbReference>
<accession>A0A8D5U9B0</accession>
<organism evidence="9 10">
    <name type="scientific">Stygiolobus caldivivus</name>
    <dbReference type="NCBI Taxonomy" id="2824673"/>
    <lineage>
        <taxon>Archaea</taxon>
        <taxon>Thermoproteota</taxon>
        <taxon>Thermoprotei</taxon>
        <taxon>Sulfolobales</taxon>
        <taxon>Sulfolobaceae</taxon>
        <taxon>Stygiolobus</taxon>
    </lineage>
</organism>
<keyword evidence="3" id="KW-1003">Cell membrane</keyword>
<dbReference type="GO" id="GO:0022857">
    <property type="term" value="F:transmembrane transporter activity"/>
    <property type="evidence" value="ECO:0007669"/>
    <property type="project" value="InterPro"/>
</dbReference>
<feature type="transmembrane region" description="Helical" evidence="7">
    <location>
        <begin position="67"/>
        <end position="98"/>
    </location>
</feature>
<feature type="transmembrane region" description="Helical" evidence="7">
    <location>
        <begin position="259"/>
        <end position="276"/>
    </location>
</feature>
<feature type="transmembrane region" description="Helical" evidence="7">
    <location>
        <begin position="197"/>
        <end position="216"/>
    </location>
</feature>
<sequence length="369" mass="41307">MLSSILAAFAVRIFGTIIQPYLGIQLQFTIFQISLIYLILTLVEGIITLSIGILADFLNPYNLLTLSLMIISIGIVFLILSDIFLVILIAMTLVYIGFSVRVPLMRVIIGRRLSKNELSIYFTIVPLASMAAPLISAYIAQESYKVDFILTFIIIIIVILIILRIRSIIFDVRVNNMKRVDVKSYIKLVKEDKNATTLPLLIAIIRFIFGTSFLYIPLYFTEIIKGSLLELGIMFSTETIGISLAAFPSKFLSDKLGDINTLAITRILAGITYALLYFTRSPILFIIINFIGTLFIAMDNLPEVSVISRSKTANLSMSLIDSVSTLLSISSPIIALYFWVDISPEAVFLLSLLVIIPSIIMLNYRQFIK</sequence>
<name>A0A8D5U9B0_9CREN</name>
<feature type="domain" description="Major facilitator superfamily (MFS) profile" evidence="8">
    <location>
        <begin position="1"/>
        <end position="369"/>
    </location>
</feature>
<evidence type="ECO:0000256" key="3">
    <source>
        <dbReference type="ARBA" id="ARBA00022475"/>
    </source>
</evidence>
<gene>
    <name evidence="9" type="ORF">KN1_29190</name>
</gene>
<proteinExistence type="predicted"/>
<dbReference type="RefSeq" id="WP_221288476.1">
    <property type="nucleotide sequence ID" value="NZ_AP024597.1"/>
</dbReference>
<dbReference type="KEGG" id="csty:KN1_29190"/>
<evidence type="ECO:0000256" key="5">
    <source>
        <dbReference type="ARBA" id="ARBA00022989"/>
    </source>
</evidence>
<evidence type="ECO:0000256" key="7">
    <source>
        <dbReference type="SAM" id="Phobius"/>
    </source>
</evidence>
<keyword evidence="10" id="KW-1185">Reference proteome</keyword>
<dbReference type="GeneID" id="66164633"/>
<dbReference type="GO" id="GO:0005886">
    <property type="term" value="C:plasma membrane"/>
    <property type="evidence" value="ECO:0007669"/>
    <property type="project" value="UniProtKB-SubCell"/>
</dbReference>
<keyword evidence="2" id="KW-0813">Transport</keyword>
<keyword evidence="4 7" id="KW-0812">Transmembrane</keyword>
<dbReference type="InterPro" id="IPR050171">
    <property type="entry name" value="MFS_Transporters"/>
</dbReference>
<feature type="transmembrane region" description="Helical" evidence="7">
    <location>
        <begin position="118"/>
        <end position="140"/>
    </location>
</feature>
<feature type="transmembrane region" description="Helical" evidence="7">
    <location>
        <begin position="35"/>
        <end position="55"/>
    </location>
</feature>
<dbReference type="AlphaFoldDB" id="A0A8D5U9B0"/>
<evidence type="ECO:0000256" key="6">
    <source>
        <dbReference type="ARBA" id="ARBA00023136"/>
    </source>
</evidence>
<dbReference type="Gene3D" id="1.20.1250.20">
    <property type="entry name" value="MFS general substrate transporter like domains"/>
    <property type="match status" value="2"/>
</dbReference>
<dbReference type="Pfam" id="PF07690">
    <property type="entry name" value="MFS_1"/>
    <property type="match status" value="1"/>
</dbReference>
<comment type="subcellular location">
    <subcellularLocation>
        <location evidence="1">Cell membrane</location>
        <topology evidence="1">Multi-pass membrane protein</topology>
    </subcellularLocation>
</comment>
<dbReference type="PROSITE" id="PS50850">
    <property type="entry name" value="MFS"/>
    <property type="match status" value="1"/>
</dbReference>
<evidence type="ECO:0000313" key="10">
    <source>
        <dbReference type="Proteomes" id="UP000825123"/>
    </source>
</evidence>